<feature type="transmembrane region" description="Helical" evidence="2">
    <location>
        <begin position="124"/>
        <end position="142"/>
    </location>
</feature>
<keyword evidence="2" id="KW-0472">Membrane</keyword>
<feature type="region of interest" description="Disordered" evidence="1">
    <location>
        <begin position="318"/>
        <end position="337"/>
    </location>
</feature>
<sequence>MTEFVEAILAQVIGNLSTALIILIFYFNFLLFESYLRLIVWAILFSQALRQAKKNVISVLKYLSDDEEVTKHGFLTCVFSKSCEIFLYNQLQERRSGKELFLNYGIFLFSLIGAISTWTRVYSWMSFLHFAIGFAMVTLSIIKILDRRIFYYRYFISDEVLVSTLLILGFFITDAARGEATSTASNSPSISAFKYVSKAKAQQVRERKAVQAAKMLAAHTPDQARFRVLAAEGIELSQAIKTLIHDHIMTYAQVQDSRHFRDIFLWQDDKHLDTATRGRSIPPAPRRLEQILAQHDAHLSSFFSDMIHLTAAVNRQDGSSSAQSRSKAAPLASSSTGDSVGMCFPAFVAALTAIDVIPSKHKAKSAEAARNHATPPMAEGGTAATVVFDESRAMRIFLSCLTVSAETDAAPPSTRLLTYAQFIEALLRVALQRNENLICEGRYDYCAGQLLTEPCDCRRQRLEMSYDMQRFDSAVEEALVLVRAYQMNQTRKRAVLKMSSLRAIHRHVETPQ</sequence>
<evidence type="ECO:0000256" key="2">
    <source>
        <dbReference type="SAM" id="Phobius"/>
    </source>
</evidence>
<dbReference type="Proteomes" id="UP001209570">
    <property type="component" value="Unassembled WGS sequence"/>
</dbReference>
<feature type="transmembrane region" description="Helical" evidence="2">
    <location>
        <begin position="154"/>
        <end position="172"/>
    </location>
</feature>
<keyword evidence="2" id="KW-0812">Transmembrane</keyword>
<comment type="caution">
    <text evidence="3">The sequence shown here is derived from an EMBL/GenBank/DDBJ whole genome shotgun (WGS) entry which is preliminary data.</text>
</comment>
<reference evidence="3" key="1">
    <citation type="submission" date="2021-12" db="EMBL/GenBank/DDBJ databases">
        <title>Prjna785345.</title>
        <authorList>
            <person name="Rujirawat T."/>
            <person name="Krajaejun T."/>
        </authorList>
    </citation>
    <scope>NUCLEOTIDE SEQUENCE</scope>
    <source>
        <strain evidence="3">Pi057C3</strain>
    </source>
</reference>
<name>A0AAD5LDI9_PYTIN</name>
<evidence type="ECO:0000256" key="1">
    <source>
        <dbReference type="SAM" id="MobiDB-lite"/>
    </source>
</evidence>
<dbReference type="EMBL" id="JAKCXM010000262">
    <property type="protein sequence ID" value="KAJ0397205.1"/>
    <property type="molecule type" value="Genomic_DNA"/>
</dbReference>
<protein>
    <submittedName>
        <fullName evidence="3">Uncharacterized protein</fullName>
    </submittedName>
</protein>
<feature type="transmembrane region" description="Helical" evidence="2">
    <location>
        <begin position="100"/>
        <end position="118"/>
    </location>
</feature>
<feature type="transmembrane region" description="Helical" evidence="2">
    <location>
        <begin position="7"/>
        <end position="29"/>
    </location>
</feature>
<evidence type="ECO:0000313" key="3">
    <source>
        <dbReference type="EMBL" id="KAJ0397205.1"/>
    </source>
</evidence>
<accession>A0AAD5LDI9</accession>
<dbReference type="AlphaFoldDB" id="A0AAD5LDI9"/>
<keyword evidence="4" id="KW-1185">Reference proteome</keyword>
<organism evidence="3 4">
    <name type="scientific">Pythium insidiosum</name>
    <name type="common">Pythiosis disease agent</name>
    <dbReference type="NCBI Taxonomy" id="114742"/>
    <lineage>
        <taxon>Eukaryota</taxon>
        <taxon>Sar</taxon>
        <taxon>Stramenopiles</taxon>
        <taxon>Oomycota</taxon>
        <taxon>Peronosporomycetes</taxon>
        <taxon>Pythiales</taxon>
        <taxon>Pythiaceae</taxon>
        <taxon>Pythium</taxon>
    </lineage>
</organism>
<keyword evidence="2" id="KW-1133">Transmembrane helix</keyword>
<gene>
    <name evidence="3" type="ORF">P43SY_004860</name>
</gene>
<proteinExistence type="predicted"/>
<evidence type="ECO:0000313" key="4">
    <source>
        <dbReference type="Proteomes" id="UP001209570"/>
    </source>
</evidence>